<keyword evidence="2" id="KW-0808">Transferase</keyword>
<evidence type="ECO:0000256" key="3">
    <source>
        <dbReference type="SAM" id="Phobius"/>
    </source>
</evidence>
<dbReference type="Proteomes" id="UP000625780">
    <property type="component" value="Unassembled WGS sequence"/>
</dbReference>
<keyword evidence="3" id="KW-0812">Transmembrane</keyword>
<protein>
    <submittedName>
        <fullName evidence="4">Heptosyltransferase</fullName>
    </submittedName>
</protein>
<evidence type="ECO:0000256" key="2">
    <source>
        <dbReference type="ARBA" id="ARBA00022679"/>
    </source>
</evidence>
<keyword evidence="5" id="KW-1185">Reference proteome</keyword>
<gene>
    <name evidence="4" type="ORF">GCM10011361_15490</name>
</gene>
<dbReference type="Gene3D" id="3.40.50.2000">
    <property type="entry name" value="Glycogen Phosphorylase B"/>
    <property type="match status" value="2"/>
</dbReference>
<dbReference type="PANTHER" id="PTHR30160:SF22">
    <property type="entry name" value="LIPOPOLYSACCHARIDE CORE BIOSYNTHESIS PROTEIN"/>
    <property type="match status" value="1"/>
</dbReference>
<dbReference type="SUPFAM" id="SSF53756">
    <property type="entry name" value="UDP-Glycosyltransferase/glycogen phosphorylase"/>
    <property type="match status" value="1"/>
</dbReference>
<dbReference type="Pfam" id="PF01075">
    <property type="entry name" value="Glyco_transf_9"/>
    <property type="match status" value="1"/>
</dbReference>
<dbReference type="RefSeq" id="WP_229732511.1">
    <property type="nucleotide sequence ID" value="NZ_BMFH01000001.1"/>
</dbReference>
<comment type="caution">
    <text evidence="4">The sequence shown here is derived from an EMBL/GenBank/DDBJ whole genome shotgun (WGS) entry which is preliminary data.</text>
</comment>
<dbReference type="InterPro" id="IPR002201">
    <property type="entry name" value="Glyco_trans_9"/>
</dbReference>
<sequence>MDKNKDDSLLVIRLSAMGDVAMTVPVLLSLLRLNPQLRLLILSRPFFVPIFRDLPNTEVFPADFKNNYKGLPGIFKLSKELKHKAISGIADLHNVLRTNILKTFFFGSGVRYVQIDKGRKEKKKLTRWHDKEITRLKSTHERYADVFRRMGYKVELNPQDILRPRTLSETSENWLSKGNKKLIGIAPFAAFEGKMYPLDLMEVVVKQINNTDQYKIILFGGGSKEILVLQRLEGKFEHCLSAAGQLAFDQELDLISNLDLMVSMDSGNGHLAAMFGIPTITLWGITHPYAGFAPYAQPMENSLVADRDQYPLIPTSVYGNKYPGGYEDVMRTIDPNTVVKRILEITSQIA</sequence>
<keyword evidence="3" id="KW-1133">Transmembrane helix</keyword>
<dbReference type="PANTHER" id="PTHR30160">
    <property type="entry name" value="TETRAACYLDISACCHARIDE 4'-KINASE-RELATED"/>
    <property type="match status" value="1"/>
</dbReference>
<proteinExistence type="predicted"/>
<evidence type="ECO:0000256" key="1">
    <source>
        <dbReference type="ARBA" id="ARBA00022676"/>
    </source>
</evidence>
<keyword evidence="1" id="KW-0328">Glycosyltransferase</keyword>
<evidence type="ECO:0000313" key="4">
    <source>
        <dbReference type="EMBL" id="GGD49712.1"/>
    </source>
</evidence>
<organism evidence="4 5">
    <name type="scientific">Muriicola marianensis</name>
    <dbReference type="NCBI Taxonomy" id="1324801"/>
    <lineage>
        <taxon>Bacteria</taxon>
        <taxon>Pseudomonadati</taxon>
        <taxon>Bacteroidota</taxon>
        <taxon>Flavobacteriia</taxon>
        <taxon>Flavobacteriales</taxon>
        <taxon>Flavobacteriaceae</taxon>
        <taxon>Muriicola</taxon>
    </lineage>
</organism>
<feature type="transmembrane region" description="Helical" evidence="3">
    <location>
        <begin position="12"/>
        <end position="31"/>
    </location>
</feature>
<name>A0ABQ1QWD7_9FLAO</name>
<dbReference type="EMBL" id="BMFH01000001">
    <property type="protein sequence ID" value="GGD49712.1"/>
    <property type="molecule type" value="Genomic_DNA"/>
</dbReference>
<evidence type="ECO:0000313" key="5">
    <source>
        <dbReference type="Proteomes" id="UP000625780"/>
    </source>
</evidence>
<reference evidence="5" key="1">
    <citation type="journal article" date="2019" name="Int. J. Syst. Evol. Microbiol.">
        <title>The Global Catalogue of Microorganisms (GCM) 10K type strain sequencing project: providing services to taxonomists for standard genome sequencing and annotation.</title>
        <authorList>
            <consortium name="The Broad Institute Genomics Platform"/>
            <consortium name="The Broad Institute Genome Sequencing Center for Infectious Disease"/>
            <person name="Wu L."/>
            <person name="Ma J."/>
        </authorList>
    </citation>
    <scope>NUCLEOTIDE SEQUENCE [LARGE SCALE GENOMIC DNA]</scope>
    <source>
        <strain evidence="5">CGMCC 1.12606</strain>
    </source>
</reference>
<keyword evidence="3" id="KW-0472">Membrane</keyword>
<dbReference type="InterPro" id="IPR051199">
    <property type="entry name" value="LPS_LOS_Heptosyltrfase"/>
</dbReference>
<accession>A0ABQ1QWD7</accession>
<dbReference type="CDD" id="cd03789">
    <property type="entry name" value="GT9_LPS_heptosyltransferase"/>
    <property type="match status" value="1"/>
</dbReference>